<dbReference type="AlphaFoldDB" id="A0A239F379"/>
<dbReference type="Proteomes" id="UP000198393">
    <property type="component" value="Unassembled WGS sequence"/>
</dbReference>
<dbReference type="EMBL" id="FZPD01000001">
    <property type="protein sequence ID" value="SNS50978.1"/>
    <property type="molecule type" value="Genomic_DNA"/>
</dbReference>
<gene>
    <name evidence="2" type="ORF">SAMN05421640_0451</name>
</gene>
<sequence length="252" mass="28908">MLFLLRKIRRKLLAQNKVTSYLFYAIGEILLVVIGILIAVQIDGWNDQRKVMTEEEGYLKRLIAENKQDIGNFSRLIEDLNVAMQSIDIFCATLNDKSASDSVILYTAQEYMNYGSIVPLFSSSRSTFDDLSNTGNLKVISNITLRDQIIHHYAEVLEVQKRMNINSDWALALDMAFINETYGMKYVPITAHLFPTKTKRQLANELRKNKFQYINNAAVGYWADTDALNLLNALKQKSNELIIQIENELNQD</sequence>
<evidence type="ECO:0000313" key="3">
    <source>
        <dbReference type="Proteomes" id="UP000198393"/>
    </source>
</evidence>
<keyword evidence="1" id="KW-0472">Membrane</keyword>
<evidence type="ECO:0000313" key="2">
    <source>
        <dbReference type="EMBL" id="SNS50978.1"/>
    </source>
</evidence>
<protein>
    <submittedName>
        <fullName evidence="2">Uncharacterized protein</fullName>
    </submittedName>
</protein>
<proteinExistence type="predicted"/>
<keyword evidence="1" id="KW-0812">Transmembrane</keyword>
<accession>A0A239F379</accession>
<dbReference type="RefSeq" id="WP_089355217.1">
    <property type="nucleotide sequence ID" value="NZ_FZPD01000001.1"/>
</dbReference>
<name>A0A239F379_EKHLU</name>
<keyword evidence="1" id="KW-1133">Transmembrane helix</keyword>
<reference evidence="2 3" key="1">
    <citation type="submission" date="2017-06" db="EMBL/GenBank/DDBJ databases">
        <authorList>
            <person name="Kim H.J."/>
            <person name="Triplett B.A."/>
        </authorList>
    </citation>
    <scope>NUCLEOTIDE SEQUENCE [LARGE SCALE GENOMIC DNA]</scope>
    <source>
        <strain evidence="2 3">DSM 19307</strain>
    </source>
</reference>
<keyword evidence="3" id="KW-1185">Reference proteome</keyword>
<dbReference type="OrthoDB" id="821805at2"/>
<evidence type="ECO:0000256" key="1">
    <source>
        <dbReference type="SAM" id="Phobius"/>
    </source>
</evidence>
<feature type="transmembrane region" description="Helical" evidence="1">
    <location>
        <begin position="21"/>
        <end position="42"/>
    </location>
</feature>
<organism evidence="2 3">
    <name type="scientific">Ekhidna lutea</name>
    <dbReference type="NCBI Taxonomy" id="447679"/>
    <lineage>
        <taxon>Bacteria</taxon>
        <taxon>Pseudomonadati</taxon>
        <taxon>Bacteroidota</taxon>
        <taxon>Cytophagia</taxon>
        <taxon>Cytophagales</taxon>
        <taxon>Reichenbachiellaceae</taxon>
        <taxon>Ekhidna</taxon>
    </lineage>
</organism>